<dbReference type="EMBL" id="JACGLT010000023">
    <property type="protein sequence ID" value="MBA6154676.1"/>
    <property type="molecule type" value="Genomic_DNA"/>
</dbReference>
<reference evidence="1 2" key="1">
    <citation type="submission" date="2020-07" db="EMBL/GenBank/DDBJ databases">
        <title>Bacterium isolated from marine sediment.</title>
        <authorList>
            <person name="Shang D."/>
        </authorList>
    </citation>
    <scope>NUCLEOTIDE SEQUENCE [LARGE SCALE GENOMIC DNA]</scope>
    <source>
        <strain evidence="1 2">F6074</strain>
    </source>
</reference>
<keyword evidence="2" id="KW-1185">Reference proteome</keyword>
<dbReference type="AlphaFoldDB" id="A0A7W2R585"/>
<sequence>MNKTFTILWIDDEHDHEALEPFIIQAESKGIFLEGYNNFKKGFEVLENDLLRFDGVLLDALFFFDENSETPNTKGLGAALGKLNELKNKKLLPYFILSGQSSFTDKQNDILEANDLKCYNKKKISDVKKLLDNIISESEGLDVNQLKHRYPKQFEMCSDNYLGKKHFDRLHHLVLGLENPAQIIIAQDSLNGIRKIIEAVFIKLNEIGCIPDEIIHDQGWINGSGKFLSGRHRDYLHKHEVIHPVVAFNIFKILNVTQDGSHNEGKSLGVDAYMASNKNTFLYQSVVLLLLDTLDYMKTFIDNNADKALNQLKWEAKPSTNSLSNEWIRGEISRIADNNYGTFQPEDGGNTISILPEIIAQYSLTADQIIEVTTKPSRCGTKTFIDEIRLSR</sequence>
<proteinExistence type="predicted"/>
<accession>A0A7W2R585</accession>
<evidence type="ECO:0000313" key="1">
    <source>
        <dbReference type="EMBL" id="MBA6154676.1"/>
    </source>
</evidence>
<gene>
    <name evidence="1" type="ORF">H3Z82_18290</name>
</gene>
<organism evidence="1 2">
    <name type="scientific">Gelidibacter maritimus</name>
    <dbReference type="NCBI Taxonomy" id="2761487"/>
    <lineage>
        <taxon>Bacteria</taxon>
        <taxon>Pseudomonadati</taxon>
        <taxon>Bacteroidota</taxon>
        <taxon>Flavobacteriia</taxon>
        <taxon>Flavobacteriales</taxon>
        <taxon>Flavobacteriaceae</taxon>
        <taxon>Gelidibacter</taxon>
    </lineage>
</organism>
<name>A0A7W2R585_9FLAO</name>
<dbReference type="RefSeq" id="WP_182206941.1">
    <property type="nucleotide sequence ID" value="NZ_JACGLT010000023.1"/>
</dbReference>
<comment type="caution">
    <text evidence="1">The sequence shown here is derived from an EMBL/GenBank/DDBJ whole genome shotgun (WGS) entry which is preliminary data.</text>
</comment>
<evidence type="ECO:0000313" key="2">
    <source>
        <dbReference type="Proteomes" id="UP000541857"/>
    </source>
</evidence>
<protein>
    <submittedName>
        <fullName evidence="1">Uncharacterized protein</fullName>
    </submittedName>
</protein>
<dbReference type="Proteomes" id="UP000541857">
    <property type="component" value="Unassembled WGS sequence"/>
</dbReference>